<feature type="domain" description="Histidine kinase/HSP90-like ATPase" evidence="10">
    <location>
        <begin position="300"/>
        <end position="389"/>
    </location>
</feature>
<gene>
    <name evidence="12" type="ORF">GIS00_12505</name>
</gene>
<reference evidence="12 13" key="1">
    <citation type="submission" date="2019-11" db="EMBL/GenBank/DDBJ databases">
        <authorList>
            <person name="Jiang L.-Q."/>
        </authorList>
    </citation>
    <scope>NUCLEOTIDE SEQUENCE [LARGE SCALE GENOMIC DNA]</scope>
    <source>
        <strain evidence="12 13">YIM 132087</strain>
    </source>
</reference>
<dbReference type="InterPro" id="IPR050482">
    <property type="entry name" value="Sensor_HK_TwoCompSys"/>
</dbReference>
<evidence type="ECO:0000259" key="10">
    <source>
        <dbReference type="Pfam" id="PF02518"/>
    </source>
</evidence>
<dbReference type="InterPro" id="IPR003594">
    <property type="entry name" value="HATPase_dom"/>
</dbReference>
<evidence type="ECO:0000256" key="1">
    <source>
        <dbReference type="ARBA" id="ARBA00000085"/>
    </source>
</evidence>
<evidence type="ECO:0000259" key="11">
    <source>
        <dbReference type="Pfam" id="PF07730"/>
    </source>
</evidence>
<evidence type="ECO:0000256" key="6">
    <source>
        <dbReference type="ARBA" id="ARBA00022777"/>
    </source>
</evidence>
<organism evidence="12 13">
    <name type="scientific">Nakamurella alba</name>
    <dbReference type="NCBI Taxonomy" id="2665158"/>
    <lineage>
        <taxon>Bacteria</taxon>
        <taxon>Bacillati</taxon>
        <taxon>Actinomycetota</taxon>
        <taxon>Actinomycetes</taxon>
        <taxon>Nakamurellales</taxon>
        <taxon>Nakamurellaceae</taxon>
        <taxon>Nakamurella</taxon>
    </lineage>
</organism>
<evidence type="ECO:0000256" key="2">
    <source>
        <dbReference type="ARBA" id="ARBA00012438"/>
    </source>
</evidence>
<keyword evidence="6 12" id="KW-0418">Kinase</keyword>
<dbReference type="Pfam" id="PF02518">
    <property type="entry name" value="HATPase_c"/>
    <property type="match status" value="1"/>
</dbReference>
<dbReference type="SUPFAM" id="SSF55874">
    <property type="entry name" value="ATPase domain of HSP90 chaperone/DNA topoisomerase II/histidine kinase"/>
    <property type="match status" value="1"/>
</dbReference>
<dbReference type="GO" id="GO:0005524">
    <property type="term" value="F:ATP binding"/>
    <property type="evidence" value="ECO:0007669"/>
    <property type="project" value="UniProtKB-KW"/>
</dbReference>
<keyword evidence="4" id="KW-0808">Transferase</keyword>
<feature type="transmembrane region" description="Helical" evidence="9">
    <location>
        <begin position="51"/>
        <end position="70"/>
    </location>
</feature>
<evidence type="ECO:0000256" key="7">
    <source>
        <dbReference type="ARBA" id="ARBA00022840"/>
    </source>
</evidence>
<evidence type="ECO:0000256" key="9">
    <source>
        <dbReference type="SAM" id="Phobius"/>
    </source>
</evidence>
<dbReference type="RefSeq" id="WP_154768784.1">
    <property type="nucleotide sequence ID" value="NZ_WLYK01000005.1"/>
</dbReference>
<dbReference type="EC" id="2.7.13.3" evidence="2"/>
<dbReference type="PANTHER" id="PTHR24421">
    <property type="entry name" value="NITRATE/NITRITE SENSOR PROTEIN NARX-RELATED"/>
    <property type="match status" value="1"/>
</dbReference>
<dbReference type="Gene3D" id="1.20.5.1930">
    <property type="match status" value="1"/>
</dbReference>
<dbReference type="Proteomes" id="UP000460221">
    <property type="component" value="Unassembled WGS sequence"/>
</dbReference>
<keyword evidence="9" id="KW-0812">Transmembrane</keyword>
<dbReference type="GO" id="GO:0046983">
    <property type="term" value="F:protein dimerization activity"/>
    <property type="evidence" value="ECO:0007669"/>
    <property type="project" value="InterPro"/>
</dbReference>
<feature type="domain" description="Signal transduction histidine kinase subgroup 3 dimerisation and phosphoacceptor" evidence="11">
    <location>
        <begin position="186"/>
        <end position="251"/>
    </location>
</feature>
<dbReference type="InterPro" id="IPR011712">
    <property type="entry name" value="Sig_transdc_His_kin_sub3_dim/P"/>
</dbReference>
<dbReference type="CDD" id="cd16917">
    <property type="entry name" value="HATPase_UhpB-NarQ-NarX-like"/>
    <property type="match status" value="1"/>
</dbReference>
<evidence type="ECO:0000256" key="4">
    <source>
        <dbReference type="ARBA" id="ARBA00022679"/>
    </source>
</evidence>
<feature type="transmembrane region" description="Helical" evidence="9">
    <location>
        <begin position="137"/>
        <end position="156"/>
    </location>
</feature>
<evidence type="ECO:0000256" key="5">
    <source>
        <dbReference type="ARBA" id="ARBA00022741"/>
    </source>
</evidence>
<keyword evidence="5" id="KW-0547">Nucleotide-binding</keyword>
<dbReference type="GO" id="GO:0000155">
    <property type="term" value="F:phosphorelay sensor kinase activity"/>
    <property type="evidence" value="ECO:0007669"/>
    <property type="project" value="InterPro"/>
</dbReference>
<evidence type="ECO:0000256" key="3">
    <source>
        <dbReference type="ARBA" id="ARBA00022553"/>
    </source>
</evidence>
<keyword evidence="8" id="KW-0902">Two-component regulatory system</keyword>
<keyword evidence="9" id="KW-0472">Membrane</keyword>
<dbReference type="InterPro" id="IPR036890">
    <property type="entry name" value="HATPase_C_sf"/>
</dbReference>
<keyword evidence="9" id="KW-1133">Transmembrane helix</keyword>
<keyword evidence="13" id="KW-1185">Reference proteome</keyword>
<protein>
    <recommendedName>
        <fullName evidence="2">histidine kinase</fullName>
        <ecNumber evidence="2">2.7.13.3</ecNumber>
    </recommendedName>
</protein>
<comment type="caution">
    <text evidence="12">The sequence shown here is derived from an EMBL/GenBank/DDBJ whole genome shotgun (WGS) entry which is preliminary data.</text>
</comment>
<dbReference type="Pfam" id="PF07730">
    <property type="entry name" value="HisKA_3"/>
    <property type="match status" value="1"/>
</dbReference>
<keyword evidence="7" id="KW-0067">ATP-binding</keyword>
<evidence type="ECO:0000313" key="13">
    <source>
        <dbReference type="Proteomes" id="UP000460221"/>
    </source>
</evidence>
<sequence>MDDARTRWWVRAWSKVSGPRGRDIFVVTVSAISTLLQTLALLDIGRLGGGWAMAAVILTSNAIATVALWWRRRFPLLVTSVAAATALLGTAFVPLGLGLMTIAVQRRDRVLVVYSAIAALAFSTDGLWRSGWQPQQLVGGAVAATMCALFGAYVGVRRDLLASLRERADRAERERELRAEQARVSERARIAREMHDVLAHKVSLIALQAGALEVNPDRPPEKIEETAGLIRSTARATLEDLRGVLGVLRSDADSDAPLAPQPGIADLEQLVGQSRAAGVQVDLELGLDPAELTVSDTLGRTVYRVVQEALTNVHKHARGARTRVVVTLDGDRIRIEVTNARPVASGSLLPGSGAGLTGLRERVELAGGTLDAGPAGNGGWRVTALLPVPAADRATISGWPSAS</sequence>
<dbReference type="Gene3D" id="3.30.565.10">
    <property type="entry name" value="Histidine kinase-like ATPase, C-terminal domain"/>
    <property type="match status" value="1"/>
</dbReference>
<comment type="catalytic activity">
    <reaction evidence="1">
        <text>ATP + protein L-histidine = ADP + protein N-phospho-L-histidine.</text>
        <dbReference type="EC" id="2.7.13.3"/>
    </reaction>
</comment>
<feature type="transmembrane region" description="Helical" evidence="9">
    <location>
        <begin position="111"/>
        <end position="131"/>
    </location>
</feature>
<evidence type="ECO:0000313" key="12">
    <source>
        <dbReference type="EMBL" id="MTD14761.1"/>
    </source>
</evidence>
<name>A0A7K1FKU3_9ACTN</name>
<dbReference type="EMBL" id="WLYK01000005">
    <property type="protein sequence ID" value="MTD14761.1"/>
    <property type="molecule type" value="Genomic_DNA"/>
</dbReference>
<dbReference type="PANTHER" id="PTHR24421:SF10">
    <property type="entry name" value="NITRATE_NITRITE SENSOR PROTEIN NARQ"/>
    <property type="match status" value="1"/>
</dbReference>
<accession>A0A7K1FKU3</accession>
<dbReference type="AlphaFoldDB" id="A0A7K1FKU3"/>
<proteinExistence type="predicted"/>
<feature type="transmembrane region" description="Helical" evidence="9">
    <location>
        <begin position="76"/>
        <end position="99"/>
    </location>
</feature>
<dbReference type="GO" id="GO:0016020">
    <property type="term" value="C:membrane"/>
    <property type="evidence" value="ECO:0007669"/>
    <property type="project" value="InterPro"/>
</dbReference>
<evidence type="ECO:0000256" key="8">
    <source>
        <dbReference type="ARBA" id="ARBA00023012"/>
    </source>
</evidence>
<keyword evidence="3" id="KW-0597">Phosphoprotein</keyword>
<feature type="transmembrane region" description="Helical" evidence="9">
    <location>
        <begin position="24"/>
        <end position="44"/>
    </location>
</feature>